<evidence type="ECO:0000313" key="1">
    <source>
        <dbReference type="EMBL" id="GFH27119.1"/>
    </source>
</evidence>
<dbReference type="AlphaFoldDB" id="A0A6A0A2I6"/>
<reference evidence="1 2" key="1">
    <citation type="submission" date="2020-02" db="EMBL/GenBank/DDBJ databases">
        <title>Draft genome sequence of Haematococcus lacustris strain NIES-144.</title>
        <authorList>
            <person name="Morimoto D."/>
            <person name="Nakagawa S."/>
            <person name="Yoshida T."/>
            <person name="Sawayama S."/>
        </authorList>
    </citation>
    <scope>NUCLEOTIDE SEQUENCE [LARGE SCALE GENOMIC DNA]</scope>
    <source>
        <strain evidence="1 2">NIES-144</strain>
    </source>
</reference>
<evidence type="ECO:0000313" key="2">
    <source>
        <dbReference type="Proteomes" id="UP000485058"/>
    </source>
</evidence>
<dbReference type="GO" id="GO:0005506">
    <property type="term" value="F:iron ion binding"/>
    <property type="evidence" value="ECO:0007669"/>
    <property type="project" value="InterPro"/>
</dbReference>
<protein>
    <recommendedName>
        <fullName evidence="3">Cytochrome P450</fullName>
    </recommendedName>
</protein>
<dbReference type="Proteomes" id="UP000485058">
    <property type="component" value="Unassembled WGS sequence"/>
</dbReference>
<dbReference type="Gene3D" id="1.10.630.10">
    <property type="entry name" value="Cytochrome P450"/>
    <property type="match status" value="1"/>
</dbReference>
<accession>A0A6A0A2I6</accession>
<sequence>MTSTWDELRFYGQLACSLFSPSYDLHKVPGPPGQFGVGHIPKIMRPDYHVQMLEWADEYGGVYKFSLGCQWVVVISDPALALQVLGRGANSVPRKCVGYQFFDLVRTFARQSPNAVPILDI</sequence>
<dbReference type="SUPFAM" id="SSF48264">
    <property type="entry name" value="Cytochrome P450"/>
    <property type="match status" value="1"/>
</dbReference>
<name>A0A6A0A2I6_HAELA</name>
<organism evidence="1 2">
    <name type="scientific">Haematococcus lacustris</name>
    <name type="common">Green alga</name>
    <name type="synonym">Haematococcus pluvialis</name>
    <dbReference type="NCBI Taxonomy" id="44745"/>
    <lineage>
        <taxon>Eukaryota</taxon>
        <taxon>Viridiplantae</taxon>
        <taxon>Chlorophyta</taxon>
        <taxon>core chlorophytes</taxon>
        <taxon>Chlorophyceae</taxon>
        <taxon>CS clade</taxon>
        <taxon>Chlamydomonadales</taxon>
        <taxon>Haematococcaceae</taxon>
        <taxon>Haematococcus</taxon>
    </lineage>
</organism>
<dbReference type="GO" id="GO:0020037">
    <property type="term" value="F:heme binding"/>
    <property type="evidence" value="ECO:0007669"/>
    <property type="project" value="InterPro"/>
</dbReference>
<dbReference type="GO" id="GO:0016705">
    <property type="term" value="F:oxidoreductase activity, acting on paired donors, with incorporation or reduction of molecular oxygen"/>
    <property type="evidence" value="ECO:0007669"/>
    <property type="project" value="InterPro"/>
</dbReference>
<proteinExistence type="predicted"/>
<dbReference type="InterPro" id="IPR036396">
    <property type="entry name" value="Cyt_P450_sf"/>
</dbReference>
<comment type="caution">
    <text evidence="1">The sequence shown here is derived from an EMBL/GenBank/DDBJ whole genome shotgun (WGS) entry which is preliminary data.</text>
</comment>
<dbReference type="EMBL" id="BLLF01003355">
    <property type="protein sequence ID" value="GFH27119.1"/>
    <property type="molecule type" value="Genomic_DNA"/>
</dbReference>
<evidence type="ECO:0008006" key="3">
    <source>
        <dbReference type="Google" id="ProtNLM"/>
    </source>
</evidence>
<keyword evidence="2" id="KW-1185">Reference proteome</keyword>
<dbReference type="PANTHER" id="PTHR24301">
    <property type="entry name" value="THROMBOXANE-A SYNTHASE"/>
    <property type="match status" value="1"/>
</dbReference>
<gene>
    <name evidence="1" type="ORF">HaLaN_25386</name>
</gene>
<dbReference type="GO" id="GO:0004497">
    <property type="term" value="F:monooxygenase activity"/>
    <property type="evidence" value="ECO:0007669"/>
    <property type="project" value="InterPro"/>
</dbReference>
<dbReference type="PANTHER" id="PTHR24301:SF2">
    <property type="entry name" value="THROMBOXANE-A SYNTHASE"/>
    <property type="match status" value="1"/>
</dbReference>